<reference evidence="1" key="2">
    <citation type="submission" date="2020-11" db="EMBL/GenBank/DDBJ databases">
        <authorList>
            <person name="Cecchin M."/>
            <person name="Marcolungo L."/>
            <person name="Rossato M."/>
            <person name="Girolomoni L."/>
            <person name="Cosentino E."/>
            <person name="Cuine S."/>
            <person name="Li-Beisson Y."/>
            <person name="Delledonne M."/>
            <person name="Ballottari M."/>
        </authorList>
    </citation>
    <scope>NUCLEOTIDE SEQUENCE</scope>
    <source>
        <strain evidence="1">211/11P</strain>
        <tissue evidence="1">Whole cell</tissue>
    </source>
</reference>
<organism evidence="1 2">
    <name type="scientific">Chlorella vulgaris</name>
    <name type="common">Green alga</name>
    <dbReference type="NCBI Taxonomy" id="3077"/>
    <lineage>
        <taxon>Eukaryota</taxon>
        <taxon>Viridiplantae</taxon>
        <taxon>Chlorophyta</taxon>
        <taxon>core chlorophytes</taxon>
        <taxon>Trebouxiophyceae</taxon>
        <taxon>Chlorellales</taxon>
        <taxon>Chlorellaceae</taxon>
        <taxon>Chlorella clade</taxon>
        <taxon>Chlorella</taxon>
    </lineage>
</organism>
<dbReference type="GO" id="GO:0005739">
    <property type="term" value="C:mitochondrion"/>
    <property type="evidence" value="ECO:0007669"/>
    <property type="project" value="GOC"/>
</dbReference>
<protein>
    <submittedName>
        <fullName evidence="1">Uncharacterized protein</fullName>
    </submittedName>
</protein>
<dbReference type="PANTHER" id="PTHR13156:SF0">
    <property type="entry name" value="NADH DEHYDROGENASE [UBIQUINONE] IRON-SULFUR PROTEIN 6, MITOCHONDRIAL"/>
    <property type="match status" value="1"/>
</dbReference>
<dbReference type="PANTHER" id="PTHR13156">
    <property type="entry name" value="NADH-UBIQUINONE OXIDOREDUCTASE 13 KD-A SUBUNIT"/>
    <property type="match status" value="1"/>
</dbReference>
<dbReference type="AlphaFoldDB" id="A0A9D4TSW9"/>
<dbReference type="EMBL" id="SIDB01000004">
    <property type="protein sequence ID" value="KAI3433554.1"/>
    <property type="molecule type" value="Genomic_DNA"/>
</dbReference>
<gene>
    <name evidence="1" type="ORF">D9Q98_003365</name>
</gene>
<dbReference type="GO" id="GO:0006120">
    <property type="term" value="P:mitochondrial electron transport, NADH to ubiquinone"/>
    <property type="evidence" value="ECO:0007669"/>
    <property type="project" value="TreeGrafter"/>
</dbReference>
<reference evidence="1" key="1">
    <citation type="journal article" date="2019" name="Plant J.">
        <title>Chlorella vulgaris genome assembly and annotation reveals the molecular basis for metabolic acclimation to high light conditions.</title>
        <authorList>
            <person name="Cecchin M."/>
            <person name="Marcolungo L."/>
            <person name="Rossato M."/>
            <person name="Girolomoni L."/>
            <person name="Cosentino E."/>
            <person name="Cuine S."/>
            <person name="Li-Beisson Y."/>
            <person name="Delledonne M."/>
            <person name="Ballottari M."/>
        </authorList>
    </citation>
    <scope>NUCLEOTIDE SEQUENCE</scope>
    <source>
        <strain evidence="1">211/11P</strain>
    </source>
</reference>
<name>A0A9D4TSW9_CHLVU</name>
<keyword evidence="2" id="KW-1185">Reference proteome</keyword>
<dbReference type="OrthoDB" id="307899at2759"/>
<sequence length="146" mass="15531">MLCRRLAAQAPCWLRSAGTLTAPAAAGEVAPTKPVNSEDGITTTVPGQAFVGDLRSTSALEVGDGVFDHTKKWLQGNHKSPMEYIQSTEPIKCHGLVVASYGYDDPALGCPVEYINLKGTTRDSPAVCKYTGNKFYSDDWVGGGAH</sequence>
<evidence type="ECO:0000313" key="2">
    <source>
        <dbReference type="Proteomes" id="UP001055712"/>
    </source>
</evidence>
<accession>A0A9D4TSW9</accession>
<dbReference type="Proteomes" id="UP001055712">
    <property type="component" value="Unassembled WGS sequence"/>
</dbReference>
<proteinExistence type="predicted"/>
<comment type="caution">
    <text evidence="1">The sequence shown here is derived from an EMBL/GenBank/DDBJ whole genome shotgun (WGS) entry which is preliminary data.</text>
</comment>
<evidence type="ECO:0000313" key="1">
    <source>
        <dbReference type="EMBL" id="KAI3433554.1"/>
    </source>
</evidence>